<gene>
    <name evidence="1" type="ORF">C5O19_24265</name>
</gene>
<dbReference type="Proteomes" id="UP000239590">
    <property type="component" value="Unassembled WGS sequence"/>
</dbReference>
<comment type="caution">
    <text evidence="1">The sequence shown here is derived from an EMBL/GenBank/DDBJ whole genome shotgun (WGS) entry which is preliminary data.</text>
</comment>
<evidence type="ECO:0000313" key="2">
    <source>
        <dbReference type="Proteomes" id="UP000239590"/>
    </source>
</evidence>
<evidence type="ECO:0000313" key="1">
    <source>
        <dbReference type="EMBL" id="PQA53789.1"/>
    </source>
</evidence>
<dbReference type="OrthoDB" id="9885249at2"/>
<accession>A0A2S7IFN1</accession>
<sequence>MGRLNLACDAGSLTIFEPGLEGVPSEVDFVEIQVEDFELSTDAGLTLSLIVNREDEDETSGEIVAHLETPQIIHLRNYLNAYLQIQGLEKGQASEEDQL</sequence>
<organism evidence="1 2">
    <name type="scientific">Siphonobacter curvatus</name>
    <dbReference type="NCBI Taxonomy" id="2094562"/>
    <lineage>
        <taxon>Bacteria</taxon>
        <taxon>Pseudomonadati</taxon>
        <taxon>Bacteroidota</taxon>
        <taxon>Cytophagia</taxon>
        <taxon>Cytophagales</taxon>
        <taxon>Cytophagaceae</taxon>
        <taxon>Siphonobacter</taxon>
    </lineage>
</organism>
<dbReference type="AlphaFoldDB" id="A0A2S7IFN1"/>
<protein>
    <submittedName>
        <fullName evidence="1">Uncharacterized protein</fullName>
    </submittedName>
</protein>
<dbReference type="EMBL" id="PTRA01000008">
    <property type="protein sequence ID" value="PQA53789.1"/>
    <property type="molecule type" value="Genomic_DNA"/>
</dbReference>
<name>A0A2S7IFN1_9BACT</name>
<reference evidence="2" key="1">
    <citation type="submission" date="2018-02" db="EMBL/GenBank/DDBJ databases">
        <title>Genome sequencing of Solimonas sp. HR-BB.</title>
        <authorList>
            <person name="Lee Y."/>
            <person name="Jeon C.O."/>
        </authorList>
    </citation>
    <scope>NUCLEOTIDE SEQUENCE [LARGE SCALE GENOMIC DNA]</scope>
    <source>
        <strain evidence="2">HR-U</strain>
    </source>
</reference>
<keyword evidence="2" id="KW-1185">Reference proteome</keyword>
<dbReference type="RefSeq" id="WP_104715949.1">
    <property type="nucleotide sequence ID" value="NZ_PTRA01000008.1"/>
</dbReference>
<proteinExistence type="predicted"/>